<evidence type="ECO:0000313" key="6">
    <source>
        <dbReference type="EMBL" id="SFE52631.1"/>
    </source>
</evidence>
<proteinExistence type="predicted"/>
<name>A0A1I2B917_9BACI</name>
<dbReference type="AlphaFoldDB" id="A0A1I2B917"/>
<dbReference type="Pfam" id="PF01614">
    <property type="entry name" value="IclR_C"/>
    <property type="match status" value="1"/>
</dbReference>
<dbReference type="Proteomes" id="UP000199516">
    <property type="component" value="Unassembled WGS sequence"/>
</dbReference>
<feature type="domain" description="HTH iclR-type" evidence="4">
    <location>
        <begin position="5"/>
        <end position="67"/>
    </location>
</feature>
<dbReference type="EMBL" id="FONT01000002">
    <property type="protein sequence ID" value="SFE52631.1"/>
    <property type="molecule type" value="Genomic_DNA"/>
</dbReference>
<dbReference type="SUPFAM" id="SSF46785">
    <property type="entry name" value="Winged helix' DNA-binding domain"/>
    <property type="match status" value="1"/>
</dbReference>
<organism evidence="6 7">
    <name type="scientific">Alteribacillus iranensis</name>
    <dbReference type="NCBI Taxonomy" id="930128"/>
    <lineage>
        <taxon>Bacteria</taxon>
        <taxon>Bacillati</taxon>
        <taxon>Bacillota</taxon>
        <taxon>Bacilli</taxon>
        <taxon>Bacillales</taxon>
        <taxon>Bacillaceae</taxon>
        <taxon>Alteribacillus</taxon>
    </lineage>
</organism>
<accession>A0A1I2B917</accession>
<dbReference type="SUPFAM" id="SSF55781">
    <property type="entry name" value="GAF domain-like"/>
    <property type="match status" value="1"/>
</dbReference>
<dbReference type="PROSITE" id="PS51078">
    <property type="entry name" value="ICLR_ED"/>
    <property type="match status" value="1"/>
</dbReference>
<keyword evidence="7" id="KW-1185">Reference proteome</keyword>
<evidence type="ECO:0000256" key="3">
    <source>
        <dbReference type="ARBA" id="ARBA00023163"/>
    </source>
</evidence>
<dbReference type="Gene3D" id="3.30.450.40">
    <property type="match status" value="1"/>
</dbReference>
<dbReference type="GO" id="GO:0003677">
    <property type="term" value="F:DNA binding"/>
    <property type="evidence" value="ECO:0007669"/>
    <property type="project" value="UniProtKB-KW"/>
</dbReference>
<keyword evidence="1" id="KW-0805">Transcription regulation</keyword>
<protein>
    <submittedName>
        <fullName evidence="6">DNA-binding transcriptional regulator, IclR family</fullName>
    </submittedName>
</protein>
<dbReference type="GO" id="GO:0045892">
    <property type="term" value="P:negative regulation of DNA-templated transcription"/>
    <property type="evidence" value="ECO:0007669"/>
    <property type="project" value="UniProtKB-ARBA"/>
</dbReference>
<evidence type="ECO:0000259" key="4">
    <source>
        <dbReference type="PROSITE" id="PS51077"/>
    </source>
</evidence>
<dbReference type="PANTHER" id="PTHR30136">
    <property type="entry name" value="HELIX-TURN-HELIX TRANSCRIPTIONAL REGULATOR, ICLR FAMILY"/>
    <property type="match status" value="1"/>
</dbReference>
<dbReference type="InterPro" id="IPR050707">
    <property type="entry name" value="HTH_MetabolicPath_Reg"/>
</dbReference>
<gene>
    <name evidence="6" type="ORF">SAMN05192532_102160</name>
</gene>
<dbReference type="InterPro" id="IPR036390">
    <property type="entry name" value="WH_DNA-bd_sf"/>
</dbReference>
<sequence length="248" mass="27956">MADHIKIVETTIRALKILSETNEGMGVRELSRMLEVNKSTCHRMLLTLEDNGIVNYDNSNQKYQPSLGMLQIANKTAEHNNLINTALPHMTRLRDLTNETIALYVRILDYRIVVAKVESNLDLRWSPVIGNAYPLHRGAASKVFLTCESDELFQQVLENFSEDKDKDKFVQEIREAKLNQYATSVNEIELGGTGIAAPIYDKEDNLAAVVSIYGLSSRIDNKMLGSFIEEIKQTAMNITKGLTLTLKH</sequence>
<evidence type="ECO:0000259" key="5">
    <source>
        <dbReference type="PROSITE" id="PS51078"/>
    </source>
</evidence>
<dbReference type="PANTHER" id="PTHR30136:SF24">
    <property type="entry name" value="HTH-TYPE TRANSCRIPTIONAL REPRESSOR ALLR"/>
    <property type="match status" value="1"/>
</dbReference>
<dbReference type="SMART" id="SM00346">
    <property type="entry name" value="HTH_ICLR"/>
    <property type="match status" value="1"/>
</dbReference>
<reference evidence="6 7" key="1">
    <citation type="submission" date="2016-10" db="EMBL/GenBank/DDBJ databases">
        <authorList>
            <person name="de Groot N.N."/>
        </authorList>
    </citation>
    <scope>NUCLEOTIDE SEQUENCE [LARGE SCALE GENOMIC DNA]</scope>
    <source>
        <strain evidence="6 7">DSM 23995</strain>
    </source>
</reference>
<evidence type="ECO:0000313" key="7">
    <source>
        <dbReference type="Proteomes" id="UP000199516"/>
    </source>
</evidence>
<keyword evidence="2 6" id="KW-0238">DNA-binding</keyword>
<dbReference type="Pfam" id="PF09339">
    <property type="entry name" value="HTH_IclR"/>
    <property type="match status" value="1"/>
</dbReference>
<dbReference type="InterPro" id="IPR029016">
    <property type="entry name" value="GAF-like_dom_sf"/>
</dbReference>
<dbReference type="InterPro" id="IPR014757">
    <property type="entry name" value="Tscrpt_reg_IclR_C"/>
</dbReference>
<dbReference type="STRING" id="930128.SAMN05192532_102160"/>
<keyword evidence="3" id="KW-0804">Transcription</keyword>
<dbReference type="Gene3D" id="1.10.10.10">
    <property type="entry name" value="Winged helix-like DNA-binding domain superfamily/Winged helix DNA-binding domain"/>
    <property type="match status" value="1"/>
</dbReference>
<dbReference type="InterPro" id="IPR036388">
    <property type="entry name" value="WH-like_DNA-bd_sf"/>
</dbReference>
<evidence type="ECO:0000256" key="1">
    <source>
        <dbReference type="ARBA" id="ARBA00023015"/>
    </source>
</evidence>
<evidence type="ECO:0000256" key="2">
    <source>
        <dbReference type="ARBA" id="ARBA00023125"/>
    </source>
</evidence>
<dbReference type="InterPro" id="IPR005471">
    <property type="entry name" value="Tscrpt_reg_IclR_N"/>
</dbReference>
<feature type="domain" description="IclR-ED" evidence="5">
    <location>
        <begin position="68"/>
        <end position="244"/>
    </location>
</feature>
<dbReference type="RefSeq" id="WP_177194696.1">
    <property type="nucleotide sequence ID" value="NZ_FONT01000002.1"/>
</dbReference>
<dbReference type="GO" id="GO:0003700">
    <property type="term" value="F:DNA-binding transcription factor activity"/>
    <property type="evidence" value="ECO:0007669"/>
    <property type="project" value="TreeGrafter"/>
</dbReference>
<dbReference type="PROSITE" id="PS51077">
    <property type="entry name" value="HTH_ICLR"/>
    <property type="match status" value="1"/>
</dbReference>